<name>M3TSA8_ENTH1</name>
<evidence type="ECO:0000313" key="2">
    <source>
        <dbReference type="EMBL" id="EMH72045.1"/>
    </source>
</evidence>
<reference evidence="2 3" key="1">
    <citation type="submission" date="2013-01" db="EMBL/GenBank/DDBJ databases">
        <authorList>
            <person name="Hannick L."/>
            <person name="Zafar N."/>
            <person name="Lorenzi H."/>
            <person name="Ali I.A."/>
            <person name="Petri W.P."/>
            <person name="Caler E."/>
        </authorList>
    </citation>
    <scope>NUCLEOTIDE SEQUENCE [LARGE SCALE GENOMIC DNA]</scope>
    <source>
        <strain evidence="3">HM3:IMSS-B</strain>
    </source>
</reference>
<proteinExistence type="predicted"/>
<dbReference type="EMBL" id="KB611688">
    <property type="protein sequence ID" value="EMH72045.1"/>
    <property type="molecule type" value="Genomic_DNA"/>
</dbReference>
<sequence>MKRYVLSLMAVAVVASAYAYAETGEFSTADVCKAAIATEMMLELKIIKTLKTGDMPEVGYTRHDGDKFRYRCKVEGDRVIWQAYFPDRSAWGRWRNSSDDAVLTFQADGDQLSISSSMTGTTDTYAKKAFGKR</sequence>
<accession>M3TSA8</accession>
<feature type="chain" id="PRO_5004040100" evidence="1">
    <location>
        <begin position="22"/>
        <end position="133"/>
    </location>
</feature>
<keyword evidence="1" id="KW-0732">Signal</keyword>
<dbReference type="Proteomes" id="UP000030781">
    <property type="component" value="Unassembled WGS sequence"/>
</dbReference>
<evidence type="ECO:0000313" key="3">
    <source>
        <dbReference type="Proteomes" id="UP000030781"/>
    </source>
</evidence>
<gene>
    <name evidence="2" type="ORF">EHI8A_195340</name>
</gene>
<feature type="signal peptide" evidence="1">
    <location>
        <begin position="1"/>
        <end position="21"/>
    </location>
</feature>
<organism evidence="2 3">
    <name type="scientific">Entamoeba histolytica HM-1:IMSS-B</name>
    <dbReference type="NCBI Taxonomy" id="885319"/>
    <lineage>
        <taxon>Eukaryota</taxon>
        <taxon>Amoebozoa</taxon>
        <taxon>Evosea</taxon>
        <taxon>Archamoebae</taxon>
        <taxon>Mastigamoebida</taxon>
        <taxon>Entamoebidae</taxon>
        <taxon>Entamoeba</taxon>
    </lineage>
</organism>
<dbReference type="VEuPathDB" id="AmoebaDB:EHI8A_195340"/>
<dbReference type="AlphaFoldDB" id="M3TSA8"/>
<evidence type="ECO:0000256" key="1">
    <source>
        <dbReference type="SAM" id="SignalP"/>
    </source>
</evidence>
<protein>
    <submittedName>
        <fullName evidence="2">Uncharacterized protein</fullName>
    </submittedName>
</protein>